<keyword evidence="2" id="KW-0175">Coiled coil</keyword>
<sequence length="410" mass="43971">MDDAGAEAPDIRPTFSSLLEDSAEDLYESAPCGYLSTLMDGTIAKINATLLGWLGLTREEVVGRKRFSDLLTVGGRLYHETHFAPLLRMQGHLGGVALEMRTAAGPRLPVLVTSTLKRGADGEPLLIRTTVFDATDRRAYEQELLRARRAADEAREQAEADRAQLREALAVLQRSLLPAALPDLPGVETAGYYHTASPMELGGDFYDLFPVDDTRTAFFLGDVCGKGPQAAALTSLTRYTLRAAMIQDADPVDDLSVLNRALMERYTGDDPRFCTAVAGVFERAGDTLRVRLASGGHPPALVLRSGGTAEYLRTRGGMLVGVLPTAQFTEVSTVLRPGDTLLLYTDGLTEARVGPGRQLYGYDALLSFAVARAPTGSRALVDALTGLLRDFGDGLDDDTALLAIGVPATP</sequence>
<dbReference type="GO" id="GO:0016791">
    <property type="term" value="F:phosphatase activity"/>
    <property type="evidence" value="ECO:0007669"/>
    <property type="project" value="TreeGrafter"/>
</dbReference>
<dbReference type="PANTHER" id="PTHR43156:SF2">
    <property type="entry name" value="STAGE II SPORULATION PROTEIN E"/>
    <property type="match status" value="1"/>
</dbReference>
<dbReference type="EMBL" id="AOHP01000138">
    <property type="protein sequence ID" value="EMF24651.1"/>
    <property type="molecule type" value="Genomic_DNA"/>
</dbReference>
<dbReference type="PATRIC" id="fig|1284664.3.peg.5533"/>
<accession>M3DTX3</accession>
<dbReference type="SMART" id="SM00091">
    <property type="entry name" value="PAS"/>
    <property type="match status" value="1"/>
</dbReference>
<comment type="caution">
    <text evidence="4">The sequence shown here is derived from an EMBL/GenBank/DDBJ whole genome shotgun (WGS) entry which is preliminary data.</text>
</comment>
<dbReference type="SMART" id="SM00331">
    <property type="entry name" value="PP2C_SIG"/>
    <property type="match status" value="1"/>
</dbReference>
<gene>
    <name evidence="4" type="ORF">H114_27658</name>
</gene>
<dbReference type="Gene3D" id="3.30.450.20">
    <property type="entry name" value="PAS domain"/>
    <property type="match status" value="1"/>
</dbReference>
<dbReference type="InterPro" id="IPR052016">
    <property type="entry name" value="Bact_Sigma-Reg"/>
</dbReference>
<dbReference type="AlphaFoldDB" id="M3DTX3"/>
<dbReference type="SUPFAM" id="SSF55785">
    <property type="entry name" value="PYP-like sensor domain (PAS domain)"/>
    <property type="match status" value="1"/>
</dbReference>
<evidence type="ECO:0000313" key="4">
    <source>
        <dbReference type="EMBL" id="EMF24651.1"/>
    </source>
</evidence>
<feature type="coiled-coil region" evidence="2">
    <location>
        <begin position="137"/>
        <end position="175"/>
    </location>
</feature>
<dbReference type="InterPro" id="IPR035965">
    <property type="entry name" value="PAS-like_dom_sf"/>
</dbReference>
<dbReference type="Proteomes" id="UP000011732">
    <property type="component" value="Unassembled WGS sequence"/>
</dbReference>
<dbReference type="SUPFAM" id="SSF81606">
    <property type="entry name" value="PP2C-like"/>
    <property type="match status" value="1"/>
</dbReference>
<dbReference type="NCBIfam" id="TIGR00229">
    <property type="entry name" value="sensory_box"/>
    <property type="match status" value="1"/>
</dbReference>
<dbReference type="InterPro" id="IPR036457">
    <property type="entry name" value="PPM-type-like_dom_sf"/>
</dbReference>
<feature type="domain" description="PAS" evidence="3">
    <location>
        <begin position="19"/>
        <end position="71"/>
    </location>
</feature>
<proteinExistence type="predicted"/>
<evidence type="ECO:0000313" key="5">
    <source>
        <dbReference type="Proteomes" id="UP000011732"/>
    </source>
</evidence>
<dbReference type="Gene3D" id="3.60.40.10">
    <property type="entry name" value="PPM-type phosphatase domain"/>
    <property type="match status" value="1"/>
</dbReference>
<dbReference type="CDD" id="cd00130">
    <property type="entry name" value="PAS"/>
    <property type="match status" value="1"/>
</dbReference>
<dbReference type="InterPro" id="IPR000014">
    <property type="entry name" value="PAS"/>
</dbReference>
<dbReference type="OrthoDB" id="5241041at2"/>
<organism evidence="4 5">
    <name type="scientific">Streptomyces gancidicus BKS 13-15</name>
    <dbReference type="NCBI Taxonomy" id="1284664"/>
    <lineage>
        <taxon>Bacteria</taxon>
        <taxon>Bacillati</taxon>
        <taxon>Actinomycetota</taxon>
        <taxon>Actinomycetes</taxon>
        <taxon>Kitasatosporales</taxon>
        <taxon>Streptomycetaceae</taxon>
        <taxon>Streptomyces</taxon>
        <taxon>Streptomyces pseudogriseolus group</taxon>
    </lineage>
</organism>
<keyword evidence="5" id="KW-1185">Reference proteome</keyword>
<evidence type="ECO:0000256" key="2">
    <source>
        <dbReference type="SAM" id="Coils"/>
    </source>
</evidence>
<dbReference type="InterPro" id="IPR001932">
    <property type="entry name" value="PPM-type_phosphatase-like_dom"/>
</dbReference>
<reference evidence="4 5" key="1">
    <citation type="journal article" date="2013" name="Genome Announc.">
        <title>Draft Genome Sequence of Streptomyces gancidicus Strain BKS 13-15.</title>
        <authorList>
            <person name="Kumar S."/>
            <person name="Kaur N."/>
            <person name="Singh N.K."/>
            <person name="Raghava G.P."/>
            <person name="Mayilraj S."/>
        </authorList>
    </citation>
    <scope>NUCLEOTIDE SEQUENCE [LARGE SCALE GENOMIC DNA]</scope>
    <source>
        <strain evidence="4 5">BKS 13-15</strain>
    </source>
</reference>
<evidence type="ECO:0000259" key="3">
    <source>
        <dbReference type="PROSITE" id="PS50112"/>
    </source>
</evidence>
<keyword evidence="1" id="KW-0378">Hydrolase</keyword>
<dbReference type="PANTHER" id="PTHR43156">
    <property type="entry name" value="STAGE II SPORULATION PROTEIN E-RELATED"/>
    <property type="match status" value="1"/>
</dbReference>
<dbReference type="Pfam" id="PF07228">
    <property type="entry name" value="SpoIIE"/>
    <property type="match status" value="1"/>
</dbReference>
<name>M3DTX3_STREZ</name>
<protein>
    <submittedName>
        <fullName evidence="4">Magnesium or manganese-dependent protein phosphatase</fullName>
    </submittedName>
</protein>
<dbReference type="PROSITE" id="PS50112">
    <property type="entry name" value="PAS"/>
    <property type="match status" value="1"/>
</dbReference>
<dbReference type="Pfam" id="PF13426">
    <property type="entry name" value="PAS_9"/>
    <property type="match status" value="1"/>
</dbReference>
<evidence type="ECO:0000256" key="1">
    <source>
        <dbReference type="ARBA" id="ARBA00022801"/>
    </source>
</evidence>